<dbReference type="AlphaFoldDB" id="A0A934MFG1"/>
<dbReference type="PANTHER" id="PTHR48081">
    <property type="entry name" value="AB HYDROLASE SUPERFAMILY PROTEIN C4A8.06C"/>
    <property type="match status" value="1"/>
</dbReference>
<evidence type="ECO:0000256" key="1">
    <source>
        <dbReference type="ARBA" id="ARBA00010515"/>
    </source>
</evidence>
<dbReference type="Pfam" id="PF07859">
    <property type="entry name" value="Abhydrolase_3"/>
    <property type="match status" value="1"/>
</dbReference>
<name>A0A934MFG1_9HYPH</name>
<keyword evidence="2 4" id="KW-0378">Hydrolase</keyword>
<sequence>MTKTLDPILAEILAAPGDPNATPVEAQTPEEARAEFKSDMAAVDGPAVPIAAVEDIAVPCGAVERPARLFTPDGAADPAPLLIYFHGGGNIRGDLDTHDSTCRVLANASGCKVLAVDYRLAPEHPFPAAVEDAMGAFHHAASAAGAAGLGIDPARIAVGGDSAGGNLAAVVCHLTRDAGGPMPRFQLLIYPVVDHVSDTPSKRLYSKGYMLNSMPFYTASYLPDPATRTDPTASPLRASSFAGLPPAYVLAAGFDPLLDDDKAYAEALAAAGVPVTYSCYDGMIHGFISLRGLVPHADKALTECGAAMRAALA</sequence>
<proteinExistence type="inferred from homology"/>
<dbReference type="PANTHER" id="PTHR48081:SF8">
    <property type="entry name" value="ALPHA_BETA HYDROLASE FOLD-3 DOMAIN-CONTAINING PROTEIN-RELATED"/>
    <property type="match status" value="1"/>
</dbReference>
<dbReference type="Gene3D" id="3.40.50.1820">
    <property type="entry name" value="alpha/beta hydrolase"/>
    <property type="match status" value="1"/>
</dbReference>
<dbReference type="Proteomes" id="UP000609531">
    <property type="component" value="Unassembled WGS sequence"/>
</dbReference>
<dbReference type="InterPro" id="IPR050300">
    <property type="entry name" value="GDXG_lipolytic_enzyme"/>
</dbReference>
<dbReference type="InterPro" id="IPR029058">
    <property type="entry name" value="AB_hydrolase_fold"/>
</dbReference>
<organism evidence="4 5">
    <name type="scientific">Acuticoccus mangrovi</name>
    <dbReference type="NCBI Taxonomy" id="2796142"/>
    <lineage>
        <taxon>Bacteria</taxon>
        <taxon>Pseudomonadati</taxon>
        <taxon>Pseudomonadota</taxon>
        <taxon>Alphaproteobacteria</taxon>
        <taxon>Hyphomicrobiales</taxon>
        <taxon>Amorphaceae</taxon>
        <taxon>Acuticoccus</taxon>
    </lineage>
</organism>
<dbReference type="FunFam" id="3.40.50.1820:FF:000089">
    <property type="entry name" value="Alpha/beta hydrolase"/>
    <property type="match status" value="1"/>
</dbReference>
<feature type="domain" description="Alpha/beta hydrolase fold-3" evidence="3">
    <location>
        <begin position="82"/>
        <end position="288"/>
    </location>
</feature>
<reference evidence="4" key="1">
    <citation type="submission" date="2020-12" db="EMBL/GenBank/DDBJ databases">
        <title>Bacterial taxonomy.</title>
        <authorList>
            <person name="Pan X."/>
        </authorList>
    </citation>
    <scope>NUCLEOTIDE SEQUENCE</scope>
    <source>
        <strain evidence="4">B2012</strain>
    </source>
</reference>
<dbReference type="EMBL" id="JAEKJA010000033">
    <property type="protein sequence ID" value="MBJ3778632.1"/>
    <property type="molecule type" value="Genomic_DNA"/>
</dbReference>
<gene>
    <name evidence="4" type="ORF">JCR33_23225</name>
</gene>
<evidence type="ECO:0000313" key="5">
    <source>
        <dbReference type="Proteomes" id="UP000609531"/>
    </source>
</evidence>
<evidence type="ECO:0000256" key="2">
    <source>
        <dbReference type="ARBA" id="ARBA00022801"/>
    </source>
</evidence>
<accession>A0A934MFG1</accession>
<comment type="caution">
    <text evidence="4">The sequence shown here is derived from an EMBL/GenBank/DDBJ whole genome shotgun (WGS) entry which is preliminary data.</text>
</comment>
<keyword evidence="5" id="KW-1185">Reference proteome</keyword>
<evidence type="ECO:0000313" key="4">
    <source>
        <dbReference type="EMBL" id="MBJ3778632.1"/>
    </source>
</evidence>
<comment type="similarity">
    <text evidence="1">Belongs to the 'GDXG' lipolytic enzyme family.</text>
</comment>
<dbReference type="InterPro" id="IPR013094">
    <property type="entry name" value="AB_hydrolase_3"/>
</dbReference>
<evidence type="ECO:0000259" key="3">
    <source>
        <dbReference type="Pfam" id="PF07859"/>
    </source>
</evidence>
<dbReference type="GO" id="GO:0016787">
    <property type="term" value="F:hydrolase activity"/>
    <property type="evidence" value="ECO:0007669"/>
    <property type="project" value="UniProtKB-KW"/>
</dbReference>
<dbReference type="SUPFAM" id="SSF53474">
    <property type="entry name" value="alpha/beta-Hydrolases"/>
    <property type="match status" value="1"/>
</dbReference>
<dbReference type="RefSeq" id="WP_198884536.1">
    <property type="nucleotide sequence ID" value="NZ_JAEKJA010000033.1"/>
</dbReference>
<protein>
    <submittedName>
        <fullName evidence="4">Alpha/beta hydrolase</fullName>
    </submittedName>
</protein>